<evidence type="ECO:0000256" key="2">
    <source>
        <dbReference type="ARBA" id="ARBA00022603"/>
    </source>
</evidence>
<sequence>ACGAGTFLVRAYQHKKLMNQFLKHEEILDTLWGNDIAKFPAHLSTINLAIRDLGVDKNYPNILQEDFFTLLSTEGGFELPEKTRKAIAKTLGIKEREVTYPRWFDCVVGNPPYTRQEEMPEIAPEIKQYKEGIIDKALKDNTGKKIAEISKRAGIHTYFFVHGTKFLQNG</sequence>
<organism evidence="9">
    <name type="scientific">marine sediment metagenome</name>
    <dbReference type="NCBI Taxonomy" id="412755"/>
    <lineage>
        <taxon>unclassified sequences</taxon>
        <taxon>metagenomes</taxon>
        <taxon>ecological metagenomes</taxon>
    </lineage>
</organism>
<dbReference type="PROSITE" id="PS00092">
    <property type="entry name" value="N6_MTASE"/>
    <property type="match status" value="1"/>
</dbReference>
<dbReference type="GO" id="GO:0003677">
    <property type="term" value="F:DNA binding"/>
    <property type="evidence" value="ECO:0007669"/>
    <property type="project" value="UniProtKB-KW"/>
</dbReference>
<evidence type="ECO:0000256" key="1">
    <source>
        <dbReference type="ARBA" id="ARBA00011900"/>
    </source>
</evidence>
<comment type="catalytic activity">
    <reaction evidence="7">
        <text>a 2'-deoxyadenosine in DNA + S-adenosyl-L-methionine = an N(6)-methyl-2'-deoxyadenosine in DNA + S-adenosyl-L-homocysteine + H(+)</text>
        <dbReference type="Rhea" id="RHEA:15197"/>
        <dbReference type="Rhea" id="RHEA-COMP:12418"/>
        <dbReference type="Rhea" id="RHEA-COMP:12419"/>
        <dbReference type="ChEBI" id="CHEBI:15378"/>
        <dbReference type="ChEBI" id="CHEBI:57856"/>
        <dbReference type="ChEBI" id="CHEBI:59789"/>
        <dbReference type="ChEBI" id="CHEBI:90615"/>
        <dbReference type="ChEBI" id="CHEBI:90616"/>
        <dbReference type="EC" id="2.1.1.72"/>
    </reaction>
</comment>
<feature type="non-terminal residue" evidence="9">
    <location>
        <position position="170"/>
    </location>
</feature>
<evidence type="ECO:0000256" key="5">
    <source>
        <dbReference type="ARBA" id="ARBA00022747"/>
    </source>
</evidence>
<evidence type="ECO:0000313" key="9">
    <source>
        <dbReference type="EMBL" id="GAH11650.1"/>
    </source>
</evidence>
<dbReference type="InterPro" id="IPR011639">
    <property type="entry name" value="MethylTrfase_TaqI-like_dom"/>
</dbReference>
<dbReference type="SUPFAM" id="SSF53335">
    <property type="entry name" value="S-adenosyl-L-methionine-dependent methyltransferases"/>
    <property type="match status" value="1"/>
</dbReference>
<evidence type="ECO:0000259" key="8">
    <source>
        <dbReference type="Pfam" id="PF07669"/>
    </source>
</evidence>
<keyword evidence="5" id="KW-0680">Restriction system</keyword>
<dbReference type="InterPro" id="IPR002052">
    <property type="entry name" value="DNA_methylase_N6_adenine_CS"/>
</dbReference>
<keyword evidence="2" id="KW-0489">Methyltransferase</keyword>
<reference evidence="9" key="1">
    <citation type="journal article" date="2014" name="Front. Microbiol.">
        <title>High frequency of phylogenetically diverse reductive dehalogenase-homologous genes in deep subseafloor sedimentary metagenomes.</title>
        <authorList>
            <person name="Kawai M."/>
            <person name="Futagami T."/>
            <person name="Toyoda A."/>
            <person name="Takaki Y."/>
            <person name="Nishi S."/>
            <person name="Hori S."/>
            <person name="Arai W."/>
            <person name="Tsubouchi T."/>
            <person name="Morono Y."/>
            <person name="Uchiyama I."/>
            <person name="Ito T."/>
            <person name="Fujiyama A."/>
            <person name="Inagaki F."/>
            <person name="Takami H."/>
        </authorList>
    </citation>
    <scope>NUCLEOTIDE SEQUENCE</scope>
    <source>
        <strain evidence="9">Expedition CK06-06</strain>
    </source>
</reference>
<keyword evidence="3" id="KW-0808">Transferase</keyword>
<gene>
    <name evidence="9" type="ORF">S01H4_61531</name>
</gene>
<keyword evidence="6" id="KW-0238">DNA-binding</keyword>
<feature type="domain" description="Type II methyltransferase M.TaqI-like" evidence="8">
    <location>
        <begin position="31"/>
        <end position="169"/>
    </location>
</feature>
<evidence type="ECO:0000256" key="6">
    <source>
        <dbReference type="ARBA" id="ARBA00023125"/>
    </source>
</evidence>
<dbReference type="Gene3D" id="3.40.50.150">
    <property type="entry name" value="Vaccinia Virus protein VP39"/>
    <property type="match status" value="1"/>
</dbReference>
<dbReference type="EMBL" id="BART01036505">
    <property type="protein sequence ID" value="GAH11650.1"/>
    <property type="molecule type" value="Genomic_DNA"/>
</dbReference>
<proteinExistence type="predicted"/>
<dbReference type="Pfam" id="PF07669">
    <property type="entry name" value="Eco57I"/>
    <property type="match status" value="1"/>
</dbReference>
<name>X1DTT3_9ZZZZ</name>
<protein>
    <recommendedName>
        <fullName evidence="1">site-specific DNA-methyltransferase (adenine-specific)</fullName>
        <ecNumber evidence="1">2.1.1.72</ecNumber>
    </recommendedName>
</protein>
<dbReference type="EC" id="2.1.1.72" evidence="1"/>
<evidence type="ECO:0000256" key="7">
    <source>
        <dbReference type="ARBA" id="ARBA00047942"/>
    </source>
</evidence>
<accession>X1DTT3</accession>
<keyword evidence="4" id="KW-0949">S-adenosyl-L-methionine</keyword>
<comment type="caution">
    <text evidence="9">The sequence shown here is derived from an EMBL/GenBank/DDBJ whole genome shotgun (WGS) entry which is preliminary data.</text>
</comment>
<dbReference type="PANTHER" id="PTHR33841">
    <property type="entry name" value="DNA METHYLTRANSFERASE YEEA-RELATED"/>
    <property type="match status" value="1"/>
</dbReference>
<evidence type="ECO:0000256" key="3">
    <source>
        <dbReference type="ARBA" id="ARBA00022679"/>
    </source>
</evidence>
<dbReference type="InterPro" id="IPR029063">
    <property type="entry name" value="SAM-dependent_MTases_sf"/>
</dbReference>
<dbReference type="GO" id="GO:0009007">
    <property type="term" value="F:site-specific DNA-methyltransferase (adenine-specific) activity"/>
    <property type="evidence" value="ECO:0007669"/>
    <property type="project" value="UniProtKB-EC"/>
</dbReference>
<dbReference type="PANTHER" id="PTHR33841:SF6">
    <property type="entry name" value="TYPE II METHYLTRANSFERASE M.HINDII"/>
    <property type="match status" value="1"/>
</dbReference>
<dbReference type="GO" id="GO:0009307">
    <property type="term" value="P:DNA restriction-modification system"/>
    <property type="evidence" value="ECO:0007669"/>
    <property type="project" value="UniProtKB-KW"/>
</dbReference>
<dbReference type="InterPro" id="IPR050953">
    <property type="entry name" value="N4_N6_ade-DNA_methylase"/>
</dbReference>
<dbReference type="AlphaFoldDB" id="X1DTT3"/>
<evidence type="ECO:0000256" key="4">
    <source>
        <dbReference type="ARBA" id="ARBA00022691"/>
    </source>
</evidence>
<dbReference type="GO" id="GO:0032259">
    <property type="term" value="P:methylation"/>
    <property type="evidence" value="ECO:0007669"/>
    <property type="project" value="UniProtKB-KW"/>
</dbReference>
<feature type="non-terminal residue" evidence="9">
    <location>
        <position position="1"/>
    </location>
</feature>